<dbReference type="CDD" id="cd00207">
    <property type="entry name" value="fer2"/>
    <property type="match status" value="1"/>
</dbReference>
<dbReference type="InterPro" id="IPR036884">
    <property type="entry name" value="2Fe-2S-bd_dom_sf"/>
</dbReference>
<evidence type="ECO:0000256" key="4">
    <source>
        <dbReference type="ARBA" id="ARBA00023004"/>
    </source>
</evidence>
<reference evidence="8 9" key="1">
    <citation type="submission" date="2019-07" db="EMBL/GenBank/DDBJ databases">
        <title>Whole genome shotgun sequence of Pseudonocardia sulfidoxydans NBRC 16205.</title>
        <authorList>
            <person name="Hosoyama A."/>
            <person name="Uohara A."/>
            <person name="Ohji S."/>
            <person name="Ichikawa N."/>
        </authorList>
    </citation>
    <scope>NUCLEOTIDE SEQUENCE [LARGE SCALE GENOMIC DNA]</scope>
    <source>
        <strain evidence="8 9">NBRC 16205</strain>
    </source>
</reference>
<proteinExistence type="predicted"/>
<dbReference type="PROSITE" id="PS51085">
    <property type="entry name" value="2FE2S_FER_2"/>
    <property type="match status" value="1"/>
</dbReference>
<evidence type="ECO:0000256" key="6">
    <source>
        <dbReference type="ARBA" id="ARBA00060707"/>
    </source>
</evidence>
<dbReference type="InterPro" id="IPR051452">
    <property type="entry name" value="Diverse_Oxidoreductases"/>
</dbReference>
<keyword evidence="9" id="KW-1185">Reference proteome</keyword>
<dbReference type="Pfam" id="PF00111">
    <property type="entry name" value="Fer2"/>
    <property type="match status" value="1"/>
</dbReference>
<organism evidence="8 9">
    <name type="scientific">Pseudonocardia sulfidoxydans NBRC 16205</name>
    <dbReference type="NCBI Taxonomy" id="1223511"/>
    <lineage>
        <taxon>Bacteria</taxon>
        <taxon>Bacillati</taxon>
        <taxon>Actinomycetota</taxon>
        <taxon>Actinomycetes</taxon>
        <taxon>Pseudonocardiales</taxon>
        <taxon>Pseudonocardiaceae</taxon>
        <taxon>Pseudonocardia</taxon>
    </lineage>
</organism>
<comment type="pathway">
    <text evidence="6">Alkaloid degradation; nicotine degradation.</text>
</comment>
<dbReference type="Pfam" id="PF01799">
    <property type="entry name" value="Fer2_2"/>
    <property type="match status" value="1"/>
</dbReference>
<dbReference type="AlphaFoldDB" id="A0A511DJU7"/>
<sequence>METKQGTVAVTLTVNGEKRVGVAEPRMLLSDFLRHGLGMTGTHVGCEQGVCGACTVLIDGQPGRSCLAFAVQVEGATVDTVEGMAEPGELSDVQQAFRAEHGLQCGFCTPGFLASTQALLEQNPDPTDDEIREYLSGNVCRCTGYQGIIAAVRRVATERKAASHDA</sequence>
<keyword evidence="1" id="KW-0001">2Fe-2S</keyword>
<evidence type="ECO:0000256" key="1">
    <source>
        <dbReference type="ARBA" id="ARBA00022714"/>
    </source>
</evidence>
<dbReference type="PANTHER" id="PTHR44379:SF5">
    <property type="entry name" value="OXIDOREDUCTASE WITH IRON-SULFUR SUBUNIT"/>
    <property type="match status" value="1"/>
</dbReference>
<dbReference type="EMBL" id="BJVJ01000045">
    <property type="protein sequence ID" value="GEL25081.1"/>
    <property type="molecule type" value="Genomic_DNA"/>
</dbReference>
<gene>
    <name evidence="8" type="ORF">PSU4_40350</name>
</gene>
<evidence type="ECO:0000256" key="3">
    <source>
        <dbReference type="ARBA" id="ARBA00023002"/>
    </source>
</evidence>
<dbReference type="InterPro" id="IPR002888">
    <property type="entry name" value="2Fe-2S-bd"/>
</dbReference>
<dbReference type="PROSITE" id="PS00197">
    <property type="entry name" value="2FE2S_FER_1"/>
    <property type="match status" value="1"/>
</dbReference>
<comment type="caution">
    <text evidence="8">The sequence shown here is derived from an EMBL/GenBank/DDBJ whole genome shotgun (WGS) entry which is preliminary data.</text>
</comment>
<dbReference type="SUPFAM" id="SSF47741">
    <property type="entry name" value="CO dehydrogenase ISP C-domain like"/>
    <property type="match status" value="1"/>
</dbReference>
<feature type="domain" description="2Fe-2S ferredoxin-type" evidence="7">
    <location>
        <begin position="8"/>
        <end position="84"/>
    </location>
</feature>
<dbReference type="SUPFAM" id="SSF54292">
    <property type="entry name" value="2Fe-2S ferredoxin-like"/>
    <property type="match status" value="1"/>
</dbReference>
<dbReference type="GO" id="GO:0051537">
    <property type="term" value="F:2 iron, 2 sulfur cluster binding"/>
    <property type="evidence" value="ECO:0007669"/>
    <property type="project" value="UniProtKB-KW"/>
</dbReference>
<dbReference type="InterPro" id="IPR001041">
    <property type="entry name" value="2Fe-2S_ferredoxin-type"/>
</dbReference>
<evidence type="ECO:0000259" key="7">
    <source>
        <dbReference type="PROSITE" id="PS51085"/>
    </source>
</evidence>
<evidence type="ECO:0000256" key="2">
    <source>
        <dbReference type="ARBA" id="ARBA00022723"/>
    </source>
</evidence>
<dbReference type="Gene3D" id="3.10.20.30">
    <property type="match status" value="1"/>
</dbReference>
<dbReference type="FunFam" id="1.10.150.120:FF:000003">
    <property type="entry name" value="Carbon monoxide dehydrogenase, small subunit"/>
    <property type="match status" value="1"/>
</dbReference>
<evidence type="ECO:0000256" key="5">
    <source>
        <dbReference type="ARBA" id="ARBA00023014"/>
    </source>
</evidence>
<keyword evidence="2" id="KW-0479">Metal-binding</keyword>
<dbReference type="Proteomes" id="UP000321685">
    <property type="component" value="Unassembled WGS sequence"/>
</dbReference>
<keyword evidence="4" id="KW-0408">Iron</keyword>
<accession>A0A511DJU7</accession>
<keyword evidence="3" id="KW-0560">Oxidoreductase</keyword>
<dbReference type="InterPro" id="IPR012675">
    <property type="entry name" value="Beta-grasp_dom_sf"/>
</dbReference>
<dbReference type="InterPro" id="IPR006058">
    <property type="entry name" value="2Fe2S_fd_BS"/>
</dbReference>
<dbReference type="InterPro" id="IPR036010">
    <property type="entry name" value="2Fe-2S_ferredoxin-like_sf"/>
</dbReference>
<dbReference type="GO" id="GO:0046872">
    <property type="term" value="F:metal ion binding"/>
    <property type="evidence" value="ECO:0007669"/>
    <property type="project" value="UniProtKB-KW"/>
</dbReference>
<dbReference type="Gene3D" id="1.10.150.120">
    <property type="entry name" value="[2Fe-2S]-binding domain"/>
    <property type="match status" value="1"/>
</dbReference>
<name>A0A511DJU7_9PSEU</name>
<dbReference type="OrthoDB" id="159930at2"/>
<keyword evidence="5" id="KW-0411">Iron-sulfur</keyword>
<dbReference type="FunFam" id="3.10.20.30:FF:000020">
    <property type="entry name" value="Xanthine dehydrogenase iron-sulfur subunit"/>
    <property type="match status" value="1"/>
</dbReference>
<evidence type="ECO:0000313" key="8">
    <source>
        <dbReference type="EMBL" id="GEL25081.1"/>
    </source>
</evidence>
<protein>
    <submittedName>
        <fullName evidence="8">(2Fe-2S)-binding protein</fullName>
    </submittedName>
</protein>
<dbReference type="GO" id="GO:0016491">
    <property type="term" value="F:oxidoreductase activity"/>
    <property type="evidence" value="ECO:0007669"/>
    <property type="project" value="UniProtKB-KW"/>
</dbReference>
<dbReference type="RefSeq" id="WP_147110614.1">
    <property type="nucleotide sequence ID" value="NZ_BJVJ01000045.1"/>
</dbReference>
<evidence type="ECO:0000313" key="9">
    <source>
        <dbReference type="Proteomes" id="UP000321685"/>
    </source>
</evidence>
<dbReference type="PANTHER" id="PTHR44379">
    <property type="entry name" value="OXIDOREDUCTASE WITH IRON-SULFUR SUBUNIT"/>
    <property type="match status" value="1"/>
</dbReference>